<reference evidence="2" key="1">
    <citation type="submission" date="2016-11" db="UniProtKB">
        <authorList>
            <consortium name="WormBaseParasite"/>
        </authorList>
    </citation>
    <scope>IDENTIFICATION</scope>
</reference>
<evidence type="ECO:0000313" key="1">
    <source>
        <dbReference type="Proteomes" id="UP000095282"/>
    </source>
</evidence>
<name>A0A1I7TLK0_9PELO</name>
<dbReference type="WBParaSite" id="Csp11.Scaffold628.g7121.t2">
    <property type="protein sequence ID" value="Csp11.Scaffold628.g7121.t2"/>
    <property type="gene ID" value="Csp11.Scaffold628.g7121"/>
</dbReference>
<sequence length="431" mass="50434">MKISHLSMQSIFLFMDSNLRLKLSQRCKGCRASERLTTLKVEQMSMSPLEFKIDHAIYKLGIVRSYGREEIPEQIKTINKNGGLKFDVDDYGFELDRQEITKQNDEIIVDGRGYQPVSRHHSSVPKWEEDLEKLKRDRNMRLGSTNPTDQEIVKGLETRIRDLILTIQPYVLQRENQVPPYKHFIKLTTIERKGNTVVESYEYVKYERKLHEAMRYLLNQLVGKREKAKPIKIEKLRIYSGGLIRIPLSLKLHVKHLSITDEAKNVCNAIKPILSRRSFPLKSVEVYEDGPFQNTIINNANCLIMVGESRNLRFGELTQRRIHIVKTVLPKDKISELVRNWVRHQKEAGFCYSFRVVPSQVEEALNLMEQLRNWDNARVETRDELRDTLFPLCIIYPVTETTDLLVYCVQVPGERNFWNITVKVQMNDFAV</sequence>
<evidence type="ECO:0000313" key="2">
    <source>
        <dbReference type="WBParaSite" id="Csp11.Scaffold628.g7121.t2"/>
    </source>
</evidence>
<dbReference type="InterPro" id="IPR021942">
    <property type="entry name" value="DUF3557"/>
</dbReference>
<dbReference type="Pfam" id="PF12078">
    <property type="entry name" value="DUF3557"/>
    <property type="match status" value="1"/>
</dbReference>
<keyword evidence="1" id="KW-1185">Reference proteome</keyword>
<accession>A0A1I7TLK0</accession>
<protein>
    <submittedName>
        <fullName evidence="2">tRNA (uracil-O(2)-)-methyltransferase</fullName>
    </submittedName>
</protein>
<dbReference type="Proteomes" id="UP000095282">
    <property type="component" value="Unplaced"/>
</dbReference>
<dbReference type="PANTHER" id="PTHR31379:SF1">
    <property type="entry name" value="F-BOX C PROTEIN-RELATED"/>
    <property type="match status" value="1"/>
</dbReference>
<organism evidence="1 2">
    <name type="scientific">Caenorhabditis tropicalis</name>
    <dbReference type="NCBI Taxonomy" id="1561998"/>
    <lineage>
        <taxon>Eukaryota</taxon>
        <taxon>Metazoa</taxon>
        <taxon>Ecdysozoa</taxon>
        <taxon>Nematoda</taxon>
        <taxon>Chromadorea</taxon>
        <taxon>Rhabditida</taxon>
        <taxon>Rhabditina</taxon>
        <taxon>Rhabditomorpha</taxon>
        <taxon>Rhabditoidea</taxon>
        <taxon>Rhabditidae</taxon>
        <taxon>Peloderinae</taxon>
        <taxon>Caenorhabditis</taxon>
    </lineage>
</organism>
<proteinExistence type="predicted"/>
<dbReference type="STRING" id="1561998.A0A1I7TLK0"/>
<dbReference type="AlphaFoldDB" id="A0A1I7TLK0"/>
<dbReference type="PANTHER" id="PTHR31379">
    <property type="entry name" value="F-BOX C PROTEIN-RELATED-RELATED"/>
    <property type="match status" value="1"/>
</dbReference>